<reference evidence="1" key="1">
    <citation type="journal article" date="2012" name="PLoS ONE">
        <title>Gene sets for utilization of primary and secondary nutrition supplies in the distal gut of endangered iberian lynx.</title>
        <authorList>
            <person name="Alcaide M."/>
            <person name="Messina E."/>
            <person name="Richter M."/>
            <person name="Bargiela R."/>
            <person name="Peplies J."/>
            <person name="Huws S.A."/>
            <person name="Newbold C.J."/>
            <person name="Golyshin P.N."/>
            <person name="Simon M.A."/>
            <person name="Lopez G."/>
            <person name="Yakimov M.M."/>
            <person name="Ferrer M."/>
        </authorList>
    </citation>
    <scope>NUCLEOTIDE SEQUENCE</scope>
</reference>
<comment type="caution">
    <text evidence="1">The sequence shown here is derived from an EMBL/GenBank/DDBJ whole genome shotgun (WGS) entry which is preliminary data.</text>
</comment>
<dbReference type="EMBL" id="AMCI01007690">
    <property type="protein sequence ID" value="EJW92210.1"/>
    <property type="molecule type" value="Genomic_DNA"/>
</dbReference>
<proteinExistence type="predicted"/>
<gene>
    <name evidence="1" type="ORF">EVA_19683</name>
</gene>
<organism evidence="1">
    <name type="scientific">gut metagenome</name>
    <dbReference type="NCBI Taxonomy" id="749906"/>
    <lineage>
        <taxon>unclassified sequences</taxon>
        <taxon>metagenomes</taxon>
        <taxon>organismal metagenomes</taxon>
    </lineage>
</organism>
<protein>
    <submittedName>
        <fullName evidence="1">Toxin-antitoxin system, antitoxin component, Xre family</fullName>
    </submittedName>
</protein>
<dbReference type="AlphaFoldDB" id="J9BXC7"/>
<evidence type="ECO:0000313" key="1">
    <source>
        <dbReference type="EMBL" id="EJW92210.1"/>
    </source>
</evidence>
<name>J9BXC7_9ZZZZ</name>
<feature type="non-terminal residue" evidence="1">
    <location>
        <position position="132"/>
    </location>
</feature>
<accession>J9BXC7</accession>
<sequence>MALGNRLAMLPKYDPQKYDLPKRRDFIGALSWLRAVRDCIGEPIIFALDEALMCQGSFGGRCDEYLVWVYGDDSMARFNGVVVLGNQICSPDVVNKNGLAYTSFERTLTDALENESVLDMQGILEALSRYYY</sequence>